<proteinExistence type="predicted"/>
<dbReference type="PANTHER" id="PTHR22953:SF153">
    <property type="entry name" value="PURPLE ACID PHOSPHATASE"/>
    <property type="match status" value="1"/>
</dbReference>
<evidence type="ECO:0000313" key="2">
    <source>
        <dbReference type="EnsemblProtists" id="EOD15661"/>
    </source>
</evidence>
<dbReference type="PaxDb" id="2903-EOD15661"/>
<dbReference type="KEGG" id="ehx:EMIHUDRAFT_59254"/>
<dbReference type="PANTHER" id="PTHR22953">
    <property type="entry name" value="ACID PHOSPHATASE RELATED"/>
    <property type="match status" value="1"/>
</dbReference>
<dbReference type="SUPFAM" id="SSF56300">
    <property type="entry name" value="Metallo-dependent phosphatases"/>
    <property type="match status" value="1"/>
</dbReference>
<reference evidence="3" key="1">
    <citation type="journal article" date="2013" name="Nature">
        <title>Pan genome of the phytoplankton Emiliania underpins its global distribution.</title>
        <authorList>
            <person name="Read B.A."/>
            <person name="Kegel J."/>
            <person name="Klute M.J."/>
            <person name="Kuo A."/>
            <person name="Lefebvre S.C."/>
            <person name="Maumus F."/>
            <person name="Mayer C."/>
            <person name="Miller J."/>
            <person name="Monier A."/>
            <person name="Salamov A."/>
            <person name="Young J."/>
            <person name="Aguilar M."/>
            <person name="Claverie J.M."/>
            <person name="Frickenhaus S."/>
            <person name="Gonzalez K."/>
            <person name="Herman E.K."/>
            <person name="Lin Y.C."/>
            <person name="Napier J."/>
            <person name="Ogata H."/>
            <person name="Sarno A.F."/>
            <person name="Shmutz J."/>
            <person name="Schroeder D."/>
            <person name="de Vargas C."/>
            <person name="Verret F."/>
            <person name="von Dassow P."/>
            <person name="Valentin K."/>
            <person name="Van de Peer Y."/>
            <person name="Wheeler G."/>
            <person name="Dacks J.B."/>
            <person name="Delwiche C.F."/>
            <person name="Dyhrman S.T."/>
            <person name="Glockner G."/>
            <person name="John U."/>
            <person name="Richards T."/>
            <person name="Worden A.Z."/>
            <person name="Zhang X."/>
            <person name="Grigoriev I.V."/>
            <person name="Allen A.E."/>
            <person name="Bidle K."/>
            <person name="Borodovsky M."/>
            <person name="Bowler C."/>
            <person name="Brownlee C."/>
            <person name="Cock J.M."/>
            <person name="Elias M."/>
            <person name="Gladyshev V.N."/>
            <person name="Groth M."/>
            <person name="Guda C."/>
            <person name="Hadaegh A."/>
            <person name="Iglesias-Rodriguez M.D."/>
            <person name="Jenkins J."/>
            <person name="Jones B.M."/>
            <person name="Lawson T."/>
            <person name="Leese F."/>
            <person name="Lindquist E."/>
            <person name="Lobanov A."/>
            <person name="Lomsadze A."/>
            <person name="Malik S.B."/>
            <person name="Marsh M.E."/>
            <person name="Mackinder L."/>
            <person name="Mock T."/>
            <person name="Mueller-Roeber B."/>
            <person name="Pagarete A."/>
            <person name="Parker M."/>
            <person name="Probert I."/>
            <person name="Quesneville H."/>
            <person name="Raines C."/>
            <person name="Rensing S.A."/>
            <person name="Riano-Pachon D.M."/>
            <person name="Richier S."/>
            <person name="Rokitta S."/>
            <person name="Shiraiwa Y."/>
            <person name="Soanes D.M."/>
            <person name="van der Giezen M."/>
            <person name="Wahlund T.M."/>
            <person name="Williams B."/>
            <person name="Wilson W."/>
            <person name="Wolfe G."/>
            <person name="Wurch L.L."/>
        </authorList>
    </citation>
    <scope>NUCLEOTIDE SEQUENCE</scope>
</reference>
<keyword evidence="3" id="KW-1185">Reference proteome</keyword>
<dbReference type="Proteomes" id="UP000013827">
    <property type="component" value="Unassembled WGS sequence"/>
</dbReference>
<dbReference type="RefSeq" id="XP_005768090.1">
    <property type="nucleotide sequence ID" value="XM_005768033.1"/>
</dbReference>
<dbReference type="Gene3D" id="3.60.21.10">
    <property type="match status" value="1"/>
</dbReference>
<dbReference type="HOGENOM" id="CLU_2839107_0_0_1"/>
<protein>
    <recommendedName>
        <fullName evidence="4">Calcineurin-like phosphoesterase domain-containing protein</fullName>
    </recommendedName>
</protein>
<evidence type="ECO:0008006" key="4">
    <source>
        <dbReference type="Google" id="ProtNLM"/>
    </source>
</evidence>
<dbReference type="GO" id="GO:0003993">
    <property type="term" value="F:acid phosphatase activity"/>
    <property type="evidence" value="ECO:0007669"/>
    <property type="project" value="InterPro"/>
</dbReference>
<sequence>SPQHEWLTRDLASVDRRRTPWLIAVLHTPWRASHDISPYLPGARMREDLEPLLLAAGTDLVLNGRAH</sequence>
<evidence type="ECO:0000256" key="1">
    <source>
        <dbReference type="ARBA" id="ARBA00022729"/>
    </source>
</evidence>
<dbReference type="InterPro" id="IPR039331">
    <property type="entry name" value="PAPs-like"/>
</dbReference>
<dbReference type="GeneID" id="17261813"/>
<dbReference type="InterPro" id="IPR029052">
    <property type="entry name" value="Metallo-depent_PP-like"/>
</dbReference>
<dbReference type="EnsemblProtists" id="EOD15661">
    <property type="protein sequence ID" value="EOD15661"/>
    <property type="gene ID" value="EMIHUDRAFT_59254"/>
</dbReference>
<keyword evidence="1" id="KW-0732">Signal</keyword>
<dbReference type="OMA" id="SHDISPY"/>
<reference evidence="2" key="2">
    <citation type="submission" date="2024-10" db="UniProtKB">
        <authorList>
            <consortium name="EnsemblProtists"/>
        </authorList>
    </citation>
    <scope>IDENTIFICATION</scope>
</reference>
<organism evidence="2 3">
    <name type="scientific">Emiliania huxleyi (strain CCMP1516)</name>
    <dbReference type="NCBI Taxonomy" id="280463"/>
    <lineage>
        <taxon>Eukaryota</taxon>
        <taxon>Haptista</taxon>
        <taxon>Haptophyta</taxon>
        <taxon>Prymnesiophyceae</taxon>
        <taxon>Isochrysidales</taxon>
        <taxon>Noelaerhabdaceae</taxon>
        <taxon>Emiliania</taxon>
    </lineage>
</organism>
<dbReference type="eggNOG" id="KOG1378">
    <property type="taxonomic scope" value="Eukaryota"/>
</dbReference>
<dbReference type="AlphaFoldDB" id="A0A0D3IWM6"/>
<accession>A0A0D3IWM6</accession>
<name>A0A0D3IWM6_EMIH1</name>
<evidence type="ECO:0000313" key="3">
    <source>
        <dbReference type="Proteomes" id="UP000013827"/>
    </source>
</evidence>